<evidence type="ECO:0000256" key="2">
    <source>
        <dbReference type="SAM" id="MobiDB-lite"/>
    </source>
</evidence>
<feature type="region of interest" description="Disordered" evidence="2">
    <location>
        <begin position="685"/>
        <end position="713"/>
    </location>
</feature>
<dbReference type="AlphaFoldDB" id="A0A8K0JNV2"/>
<feature type="region of interest" description="Disordered" evidence="2">
    <location>
        <begin position="88"/>
        <end position="119"/>
    </location>
</feature>
<dbReference type="EMBL" id="JABELV010000026">
    <property type="protein sequence ID" value="KAG7562754.1"/>
    <property type="molecule type" value="Genomic_DNA"/>
</dbReference>
<dbReference type="CDD" id="cd00202">
    <property type="entry name" value="ZnF_GATA"/>
    <property type="match status" value="1"/>
</dbReference>
<feature type="region of interest" description="Disordered" evidence="2">
    <location>
        <begin position="286"/>
        <end position="305"/>
    </location>
</feature>
<dbReference type="GO" id="GO:0008270">
    <property type="term" value="F:zinc ion binding"/>
    <property type="evidence" value="ECO:0007669"/>
    <property type="project" value="UniProtKB-KW"/>
</dbReference>
<dbReference type="SUPFAM" id="SSF57716">
    <property type="entry name" value="Glucocorticoid receptor-like (DNA-binding domain)"/>
    <property type="match status" value="1"/>
</dbReference>
<proteinExistence type="predicted"/>
<feature type="compositionally biased region" description="Polar residues" evidence="2">
    <location>
        <begin position="374"/>
        <end position="384"/>
    </location>
</feature>
<dbReference type="Pfam" id="PF00320">
    <property type="entry name" value="GATA"/>
    <property type="match status" value="1"/>
</dbReference>
<dbReference type="GO" id="GO:0006355">
    <property type="term" value="P:regulation of DNA-templated transcription"/>
    <property type="evidence" value="ECO:0007669"/>
    <property type="project" value="InterPro"/>
</dbReference>
<dbReference type="Proteomes" id="UP000812966">
    <property type="component" value="Unassembled WGS sequence"/>
</dbReference>
<keyword evidence="5" id="KW-1185">Reference proteome</keyword>
<gene>
    <name evidence="4" type="ORF">FFLO_01815</name>
</gene>
<evidence type="ECO:0000259" key="3">
    <source>
        <dbReference type="PROSITE" id="PS50114"/>
    </source>
</evidence>
<reference evidence="4" key="1">
    <citation type="submission" date="2020-04" db="EMBL/GenBank/DDBJ databases">
        <title>Analysis of mating type loci in Filobasidium floriforme.</title>
        <authorList>
            <person name="Nowrousian M."/>
        </authorList>
    </citation>
    <scope>NUCLEOTIDE SEQUENCE</scope>
    <source>
        <strain evidence="4">CBS 6242</strain>
    </source>
</reference>
<feature type="region of interest" description="Disordered" evidence="2">
    <location>
        <begin position="1"/>
        <end position="71"/>
    </location>
</feature>
<feature type="compositionally biased region" description="Low complexity" evidence="2">
    <location>
        <begin position="518"/>
        <end position="532"/>
    </location>
</feature>
<evidence type="ECO:0000313" key="4">
    <source>
        <dbReference type="EMBL" id="KAG7562754.1"/>
    </source>
</evidence>
<feature type="compositionally biased region" description="Low complexity" evidence="2">
    <location>
        <begin position="385"/>
        <end position="394"/>
    </location>
</feature>
<dbReference type="InterPro" id="IPR013088">
    <property type="entry name" value="Znf_NHR/GATA"/>
</dbReference>
<dbReference type="InterPro" id="IPR000679">
    <property type="entry name" value="Znf_GATA"/>
</dbReference>
<feature type="region of interest" description="Disordered" evidence="2">
    <location>
        <begin position="497"/>
        <end position="577"/>
    </location>
</feature>
<dbReference type="GO" id="GO:0043565">
    <property type="term" value="F:sequence-specific DNA binding"/>
    <property type="evidence" value="ECO:0007669"/>
    <property type="project" value="InterPro"/>
</dbReference>
<dbReference type="Gene3D" id="3.30.50.10">
    <property type="entry name" value="Erythroid Transcription Factor GATA-1, subunit A"/>
    <property type="match status" value="1"/>
</dbReference>
<evidence type="ECO:0000313" key="5">
    <source>
        <dbReference type="Proteomes" id="UP000812966"/>
    </source>
</evidence>
<keyword evidence="1" id="KW-0862">Zinc</keyword>
<feature type="compositionally biased region" description="Acidic residues" evidence="2">
    <location>
        <begin position="33"/>
        <end position="50"/>
    </location>
</feature>
<dbReference type="SMART" id="SM00401">
    <property type="entry name" value="ZnF_GATA"/>
    <property type="match status" value="1"/>
</dbReference>
<dbReference type="PROSITE" id="PS50114">
    <property type="entry name" value="GATA_ZN_FINGER_2"/>
    <property type="match status" value="1"/>
</dbReference>
<feature type="compositionally biased region" description="Basic residues" evidence="2">
    <location>
        <begin position="362"/>
        <end position="371"/>
    </location>
</feature>
<feature type="domain" description="GATA-type" evidence="3">
    <location>
        <begin position="763"/>
        <end position="824"/>
    </location>
</feature>
<evidence type="ECO:0000256" key="1">
    <source>
        <dbReference type="PROSITE-ProRule" id="PRU00094"/>
    </source>
</evidence>
<keyword evidence="1" id="KW-0479">Metal-binding</keyword>
<name>A0A8K0JNV2_9TREE</name>
<accession>A0A8K0JNV2</accession>
<feature type="region of interest" description="Disordered" evidence="2">
    <location>
        <begin position="340"/>
        <end position="413"/>
    </location>
</feature>
<keyword evidence="1" id="KW-0863">Zinc-finger</keyword>
<feature type="compositionally biased region" description="Gly residues" evidence="2">
    <location>
        <begin position="196"/>
        <end position="209"/>
    </location>
</feature>
<feature type="compositionally biased region" description="Basic and acidic residues" evidence="2">
    <location>
        <begin position="689"/>
        <end position="699"/>
    </location>
</feature>
<organism evidence="4 5">
    <name type="scientific">Filobasidium floriforme</name>
    <dbReference type="NCBI Taxonomy" id="5210"/>
    <lineage>
        <taxon>Eukaryota</taxon>
        <taxon>Fungi</taxon>
        <taxon>Dikarya</taxon>
        <taxon>Basidiomycota</taxon>
        <taxon>Agaricomycotina</taxon>
        <taxon>Tremellomycetes</taxon>
        <taxon>Filobasidiales</taxon>
        <taxon>Filobasidiaceae</taxon>
        <taxon>Filobasidium</taxon>
    </lineage>
</organism>
<protein>
    <recommendedName>
        <fullName evidence="3">GATA-type domain-containing protein</fullName>
    </recommendedName>
</protein>
<feature type="compositionally biased region" description="Basic and acidic residues" evidence="2">
    <location>
        <begin position="212"/>
        <end position="221"/>
    </location>
</feature>
<feature type="region of interest" description="Disordered" evidence="2">
    <location>
        <begin position="196"/>
        <end position="221"/>
    </location>
</feature>
<dbReference type="OrthoDB" id="515401at2759"/>
<comment type="caution">
    <text evidence="4">The sequence shown here is derived from an EMBL/GenBank/DDBJ whole genome shotgun (WGS) entry which is preliminary data.</text>
</comment>
<feature type="compositionally biased region" description="Basic residues" evidence="2">
    <location>
        <begin position="107"/>
        <end position="118"/>
    </location>
</feature>
<sequence length="882" mass="97500">MAEDTGVDPNIESEPRHHEQDELLGDGNQPGQDQDDEDRGDEDRDEEDGEEYRVRSPTHPPDQSVDSDAGLNPAMELDLDMELDLELEANLDPSLRPTPTRLDNPRSKRRMKVKRKRQFASELDIDDNLNIDPELFSPSPSERPTPHALKLADSHLRQRTAGLSHVRDLLVEENGRLLADIRGLEEVMSVGGGAEVGGGGSSGDLGGAGNWHESHGLRDSRTDLLAEADTDTGTRLAELLENEMQEEIRALRAKLDGSVGDDRMDGRGELTEIVQDPEMAKETVATTSSSALATTSPVGSTSPSTSTLYTLITHLDRSLRTQTASLAALQDELAQLVHQQQQQQEISNDTGISRVERDRPKKFATGRKRKTNRDQTQNQDSGYGSDSSISQTDIDSAEELEREEREIIHGPEQSEVEKVIMDMRGYVEVCMKLWGEESRLPEASDYLNPVYPVFALPYVPRRMYNTRRGKVPASSSKPNAMREMPVELRKLIARRAKGGGDVLDSEPESESGPKGEAEGESSTANASASNAARPDAAPKEDEPSSSLKGKKRVALGPPATDPRVPKRRGRPSLLDMRMKGLEPTIFETMTRSAELSPRATDGSSLGPGAGSGLGLGDVSSLLPDDIVYPDPPPNIPMWDPAPNVTSANVHFHTQVPYQIQMARQEMADRLARSFVASVPGVSMDDYLPETDHHNHEQDPNRAGPSHAVMGAGAEQGQDAVPDFSLEDLQRHGLFDHEISQQQVDRTDLDQDNASALDKMQNLAVRALTCENCGRTGTSVWRKLTIGEDAQKQTYRVCNPCGLHYQKNLVMRPQAMWGDINIAPRKRRPAKPKGTRAQEILQQQNEEQQLQPDQNEMHQQEHHPMELGTLQMEMDMNMNDRIE</sequence>